<organism evidence="1">
    <name type="scientific">hydrothermal vent metagenome</name>
    <dbReference type="NCBI Taxonomy" id="652676"/>
    <lineage>
        <taxon>unclassified sequences</taxon>
        <taxon>metagenomes</taxon>
        <taxon>ecological metagenomes</taxon>
    </lineage>
</organism>
<reference evidence="1" key="1">
    <citation type="submission" date="2018-06" db="EMBL/GenBank/DDBJ databases">
        <authorList>
            <person name="Zhirakovskaya E."/>
        </authorList>
    </citation>
    <scope>NUCLEOTIDE SEQUENCE</scope>
</reference>
<name>A0A3B1D8H5_9ZZZZ</name>
<evidence type="ECO:0000313" key="1">
    <source>
        <dbReference type="EMBL" id="VAX31210.1"/>
    </source>
</evidence>
<protein>
    <recommendedName>
        <fullName evidence="2">Cytoplasmic protein clustered with trehalase</fullName>
    </recommendedName>
</protein>
<dbReference type="AlphaFoldDB" id="A0A3B1D8H5"/>
<dbReference type="EMBL" id="UOGF01000072">
    <property type="protein sequence ID" value="VAX31210.1"/>
    <property type="molecule type" value="Genomic_DNA"/>
</dbReference>
<dbReference type="PANTHER" id="PTHR30528">
    <property type="entry name" value="CYTOPLASMIC PROTEIN"/>
    <property type="match status" value="1"/>
</dbReference>
<dbReference type="PANTHER" id="PTHR30528:SF0">
    <property type="entry name" value="CYTOPLASMIC PROTEIN"/>
    <property type="match status" value="1"/>
</dbReference>
<proteinExistence type="predicted"/>
<gene>
    <name evidence="1" type="ORF">MNBD_NITROSPIRAE01-242</name>
</gene>
<sequence>MTQTITIPETRRLALARAGLLKADCTGFPTRTPKSEKQSRAVAHQVIKRFGYLQLDTVSIAGARSHAIVLLSRLKGFDPQLAETLLQPGEALFEYWGHEASWIPMSLYPVFAFRRKIFLHHPWWGDLIGEHPKVAEDLRRRIRDEGPLRSIDMEGGSNRSWWDFKIAKRVANALWSSGEFAIRERRNFHRTYDLAERVIPKEFFEKKVSQDEALETLLLLALQGHGWASTGTLRQTWRLSNLQVEIKAALKCLVEKEKVLPCTLVDDAGKHRPGWIRPEDLELAIRLKRIRPRQDKGVLLSPFDPILWDRSRVKLLFGFDQILEIFKPATQRIYGYYCLPVLAGEKLIARYDLKADRKKGTLNVLSLHFEKTEQTGQASAEDVEATKTALRSYAEALTLKIVDSCSHENEV</sequence>
<accession>A0A3B1D8H5</accession>
<evidence type="ECO:0008006" key="2">
    <source>
        <dbReference type="Google" id="ProtNLM"/>
    </source>
</evidence>
<dbReference type="Pfam" id="PF06224">
    <property type="entry name" value="AlkZ-like"/>
    <property type="match status" value="1"/>
</dbReference>
<dbReference type="InterPro" id="IPR009351">
    <property type="entry name" value="AlkZ-like"/>
</dbReference>